<organism evidence="1">
    <name type="scientific">marine sediment metagenome</name>
    <dbReference type="NCBI Taxonomy" id="412755"/>
    <lineage>
        <taxon>unclassified sequences</taxon>
        <taxon>metagenomes</taxon>
        <taxon>ecological metagenomes</taxon>
    </lineage>
</organism>
<name>A0A0F9SBQ9_9ZZZZ</name>
<accession>A0A0F9SBQ9</accession>
<proteinExistence type="predicted"/>
<sequence length="74" mass="8772">VYGGTYRDMPDHEIVTDSEWASYVHYRDNAPGLKKEWWYHGPSGTWFIAERNTLTDEVKDTYLFNKLVEQESVK</sequence>
<dbReference type="GO" id="GO:0008115">
    <property type="term" value="F:sarcosine oxidase activity"/>
    <property type="evidence" value="ECO:0007669"/>
    <property type="project" value="InterPro"/>
</dbReference>
<gene>
    <name evidence="1" type="ORF">LCGC14_0538870</name>
</gene>
<protein>
    <recommendedName>
        <fullName evidence="2">Sarcosine oxidase subunit delta</fullName>
    </recommendedName>
</protein>
<dbReference type="InterPro" id="IPR006279">
    <property type="entry name" value="SoxD"/>
</dbReference>
<dbReference type="GO" id="GO:0046653">
    <property type="term" value="P:tetrahydrofolate metabolic process"/>
    <property type="evidence" value="ECO:0007669"/>
    <property type="project" value="InterPro"/>
</dbReference>
<dbReference type="AlphaFoldDB" id="A0A0F9SBQ9"/>
<dbReference type="EMBL" id="LAZR01000716">
    <property type="protein sequence ID" value="KKN59732.1"/>
    <property type="molecule type" value="Genomic_DNA"/>
</dbReference>
<comment type="caution">
    <text evidence="1">The sequence shown here is derived from an EMBL/GenBank/DDBJ whole genome shotgun (WGS) entry which is preliminary data.</text>
</comment>
<dbReference type="Gene3D" id="3.30.2270.10">
    <property type="entry name" value="Folate-binding superfamily"/>
    <property type="match status" value="1"/>
</dbReference>
<evidence type="ECO:0000313" key="1">
    <source>
        <dbReference type="EMBL" id="KKN59732.1"/>
    </source>
</evidence>
<dbReference type="InterPro" id="IPR038561">
    <property type="entry name" value="SoxD_sf"/>
</dbReference>
<feature type="non-terminal residue" evidence="1">
    <location>
        <position position="1"/>
    </location>
</feature>
<reference evidence="1" key="1">
    <citation type="journal article" date="2015" name="Nature">
        <title>Complex archaea that bridge the gap between prokaryotes and eukaryotes.</title>
        <authorList>
            <person name="Spang A."/>
            <person name="Saw J.H."/>
            <person name="Jorgensen S.L."/>
            <person name="Zaremba-Niedzwiedzka K."/>
            <person name="Martijn J."/>
            <person name="Lind A.E."/>
            <person name="van Eijk R."/>
            <person name="Schleper C."/>
            <person name="Guy L."/>
            <person name="Ettema T.J."/>
        </authorList>
    </citation>
    <scope>NUCLEOTIDE SEQUENCE</scope>
</reference>
<evidence type="ECO:0008006" key="2">
    <source>
        <dbReference type="Google" id="ProtNLM"/>
    </source>
</evidence>
<dbReference type="Pfam" id="PF04267">
    <property type="entry name" value="SoxD"/>
    <property type="match status" value="1"/>
</dbReference>